<dbReference type="EMBL" id="VGLS01000911">
    <property type="protein sequence ID" value="MBM3226442.1"/>
    <property type="molecule type" value="Genomic_DNA"/>
</dbReference>
<gene>
    <name evidence="2" type="ORF">FJZ47_21980</name>
</gene>
<dbReference type="Pfam" id="PF00903">
    <property type="entry name" value="Glyoxalase"/>
    <property type="match status" value="1"/>
</dbReference>
<proteinExistence type="predicted"/>
<dbReference type="Gene3D" id="3.10.180.10">
    <property type="entry name" value="2,3-Dihydroxybiphenyl 1,2-Dioxygenase, domain 1"/>
    <property type="match status" value="1"/>
</dbReference>
<evidence type="ECO:0000259" key="1">
    <source>
        <dbReference type="PROSITE" id="PS51819"/>
    </source>
</evidence>
<dbReference type="Proteomes" id="UP000712673">
    <property type="component" value="Unassembled WGS sequence"/>
</dbReference>
<dbReference type="InterPro" id="IPR037523">
    <property type="entry name" value="VOC_core"/>
</dbReference>
<dbReference type="PANTHER" id="PTHR21366">
    <property type="entry name" value="GLYOXALASE FAMILY PROTEIN"/>
    <property type="match status" value="1"/>
</dbReference>
<protein>
    <submittedName>
        <fullName evidence="2">Glyoxalase</fullName>
    </submittedName>
</protein>
<evidence type="ECO:0000313" key="2">
    <source>
        <dbReference type="EMBL" id="MBM3226442.1"/>
    </source>
</evidence>
<dbReference type="PROSITE" id="PS51819">
    <property type="entry name" value="VOC"/>
    <property type="match status" value="1"/>
</dbReference>
<dbReference type="InterPro" id="IPR050383">
    <property type="entry name" value="GlyoxalaseI/FosfomycinResist"/>
</dbReference>
<feature type="domain" description="VOC" evidence="1">
    <location>
        <begin position="6"/>
        <end position="124"/>
    </location>
</feature>
<accession>A0A937W4E6</accession>
<dbReference type="InterPro" id="IPR029068">
    <property type="entry name" value="Glyas_Bleomycin-R_OHBP_Dase"/>
</dbReference>
<dbReference type="InterPro" id="IPR004360">
    <property type="entry name" value="Glyas_Fos-R_dOase_dom"/>
</dbReference>
<dbReference type="SUPFAM" id="SSF54593">
    <property type="entry name" value="Glyoxalase/Bleomycin resistance protein/Dihydroxybiphenyl dioxygenase"/>
    <property type="match status" value="1"/>
</dbReference>
<reference evidence="2" key="1">
    <citation type="submission" date="2019-03" db="EMBL/GenBank/DDBJ databases">
        <title>Lake Tanganyika Metagenome-Assembled Genomes (MAGs).</title>
        <authorList>
            <person name="Tran P."/>
        </authorList>
    </citation>
    <scope>NUCLEOTIDE SEQUENCE</scope>
    <source>
        <strain evidence="2">K_DeepCast_65m_m2_066</strain>
    </source>
</reference>
<organism evidence="2 3">
    <name type="scientific">Tectimicrobiota bacterium</name>
    <dbReference type="NCBI Taxonomy" id="2528274"/>
    <lineage>
        <taxon>Bacteria</taxon>
        <taxon>Pseudomonadati</taxon>
        <taxon>Nitrospinota/Tectimicrobiota group</taxon>
        <taxon>Candidatus Tectimicrobiota</taxon>
    </lineage>
</organism>
<dbReference type="AlphaFoldDB" id="A0A937W4E6"/>
<sequence>MPQISRLGHVGLFCNDLIKMRDFYSRVLGLTITDEDLDRGICFLSADPEAEHHELALAQAKEPGQKTQSVQQVSFKVTNLDDVRDFYHRLLDEGLRIDRTVTHGIACSVYFYDPEDNRVELYYTTPYNVRQPLGHVIDLDQSNDALLAIAQSFEATMGPVRGPQR</sequence>
<name>A0A937W4E6_UNCTE</name>
<comment type="caution">
    <text evidence="2">The sequence shown here is derived from an EMBL/GenBank/DDBJ whole genome shotgun (WGS) entry which is preliminary data.</text>
</comment>
<evidence type="ECO:0000313" key="3">
    <source>
        <dbReference type="Proteomes" id="UP000712673"/>
    </source>
</evidence>